<reference evidence="3 4" key="1">
    <citation type="submission" date="2019-01" db="EMBL/GenBank/DDBJ databases">
        <title>The draft genome of Rhizobium sp. 24NR.</title>
        <authorList>
            <person name="Liu L."/>
            <person name="Liang L."/>
            <person name="Shi S."/>
            <person name="Xu L."/>
            <person name="Wang X."/>
            <person name="Li L."/>
            <person name="Zhang X."/>
        </authorList>
    </citation>
    <scope>NUCLEOTIDE SEQUENCE [LARGE SCALE GENOMIC DNA]</scope>
    <source>
        <strain evidence="3 4">24NR</strain>
    </source>
</reference>
<feature type="compositionally biased region" description="Basic and acidic residues" evidence="1">
    <location>
        <begin position="24"/>
        <end position="34"/>
    </location>
</feature>
<dbReference type="PANTHER" id="PTHR43628:SF1">
    <property type="entry name" value="CHITIN SYNTHASE REGULATORY FACTOR 2-RELATED"/>
    <property type="match status" value="1"/>
</dbReference>
<comment type="caution">
    <text evidence="3">The sequence shown here is derived from an EMBL/GenBank/DDBJ whole genome shotgun (WGS) entry which is preliminary data.</text>
</comment>
<dbReference type="Gene3D" id="1.25.40.10">
    <property type="entry name" value="Tetratricopeptide repeat domain"/>
    <property type="match status" value="1"/>
</dbReference>
<evidence type="ECO:0000256" key="2">
    <source>
        <dbReference type="SAM" id="Phobius"/>
    </source>
</evidence>
<dbReference type="Proteomes" id="UP000287687">
    <property type="component" value="Unassembled WGS sequence"/>
</dbReference>
<name>A0A3S3S4X8_9HYPH</name>
<feature type="region of interest" description="Disordered" evidence="1">
    <location>
        <begin position="1"/>
        <end position="37"/>
    </location>
</feature>
<dbReference type="InterPro" id="IPR006597">
    <property type="entry name" value="Sel1-like"/>
</dbReference>
<dbReference type="EMBL" id="SBIP01000003">
    <property type="protein sequence ID" value="RWX76874.1"/>
    <property type="molecule type" value="Genomic_DNA"/>
</dbReference>
<accession>A0A3S3S4X8</accession>
<evidence type="ECO:0000313" key="3">
    <source>
        <dbReference type="EMBL" id="RWX76874.1"/>
    </source>
</evidence>
<dbReference type="InterPro" id="IPR011990">
    <property type="entry name" value="TPR-like_helical_dom_sf"/>
</dbReference>
<keyword evidence="2" id="KW-0472">Membrane</keyword>
<organism evidence="3 4">
    <name type="scientific">Neorhizobium lilium</name>
    <dbReference type="NCBI Taxonomy" id="2503024"/>
    <lineage>
        <taxon>Bacteria</taxon>
        <taxon>Pseudomonadati</taxon>
        <taxon>Pseudomonadota</taxon>
        <taxon>Alphaproteobacteria</taxon>
        <taxon>Hyphomicrobiales</taxon>
        <taxon>Rhizobiaceae</taxon>
        <taxon>Rhizobium/Agrobacterium group</taxon>
        <taxon>Neorhizobium</taxon>
    </lineage>
</organism>
<dbReference type="AlphaFoldDB" id="A0A3S3S4X8"/>
<feature type="transmembrane region" description="Helical" evidence="2">
    <location>
        <begin position="41"/>
        <end position="60"/>
    </location>
</feature>
<dbReference type="Pfam" id="PF08238">
    <property type="entry name" value="Sel1"/>
    <property type="match status" value="3"/>
</dbReference>
<keyword evidence="2" id="KW-1133">Transmembrane helix</keyword>
<evidence type="ECO:0000256" key="1">
    <source>
        <dbReference type="SAM" id="MobiDB-lite"/>
    </source>
</evidence>
<dbReference type="SMART" id="SM00671">
    <property type="entry name" value="SEL1"/>
    <property type="match status" value="4"/>
</dbReference>
<gene>
    <name evidence="3" type="ORF">EPK99_14480</name>
</gene>
<evidence type="ECO:0000313" key="4">
    <source>
        <dbReference type="Proteomes" id="UP000287687"/>
    </source>
</evidence>
<protein>
    <submittedName>
        <fullName evidence="3">Sel1 repeat family protein</fullName>
    </submittedName>
</protein>
<sequence length="341" mass="36352">MKLIRRQSTESPGTRTELGRSLNKSKDMGSEPKMKSRATKVNRGFAILTGATVALCALTVSPDAAERGQLVLASAMQNECDQLAGSPYDEQRNDAFSPVDIAKIGNQAVDACRVAFETSGNPRYAYQLGRALNNANQPDQAMSAYDAAVKGGYAAAKVNFGMLMGRLGDEQAEFQLYTEAATSGNRLAAYNLGVAYRDGLGTQPDVKKALNWFERAAAAGDDTAAFNIGAIYDEGHLVPQDDQTAIAWYDLAAQRGNTDAMINLGLMYESGEGISADAKKAAEMYREAAQKGDVFGAYKFLQFQQAGVVPAPSQDATSEGVNTLVLKQGDVETPADAAKEI</sequence>
<proteinExistence type="predicted"/>
<dbReference type="PANTHER" id="PTHR43628">
    <property type="entry name" value="ACTIVATOR OF C KINASE PROTEIN 1-RELATED"/>
    <property type="match status" value="1"/>
</dbReference>
<dbReference type="InterPro" id="IPR052945">
    <property type="entry name" value="Mitotic_Regulator"/>
</dbReference>
<keyword evidence="4" id="KW-1185">Reference proteome</keyword>
<dbReference type="SUPFAM" id="SSF81901">
    <property type="entry name" value="HCP-like"/>
    <property type="match status" value="1"/>
</dbReference>
<dbReference type="OrthoDB" id="112232at2"/>
<keyword evidence="2" id="KW-0812">Transmembrane</keyword>